<dbReference type="InParanoid" id="A0A098D105"/>
<evidence type="ECO:0000313" key="1">
    <source>
        <dbReference type="EMBL" id="CEF72594.1"/>
    </source>
</evidence>
<dbReference type="VEuPathDB" id="FungiDB:FGRAMPH1_01G01587"/>
<keyword evidence="3" id="KW-1185">Reference proteome</keyword>
<gene>
    <name evidence="1" type="ORF">FGRAMPH1_01T01587</name>
</gene>
<dbReference type="Proteomes" id="UP000070720">
    <property type="component" value="Chromosome 1"/>
</dbReference>
<dbReference type="EMBL" id="HG970332">
    <property type="protein sequence ID" value="CEF72594.1"/>
    <property type="molecule type" value="Genomic_DNA"/>
</dbReference>
<proteinExistence type="predicted"/>
<accession>A0A098D105</accession>
<sequence>MQEGGLTICLAVLFPEFEPLSKPTTSNARCHVAYIASYHCPPESVTVVIGIVSFNLIVFETLLEYCRNEPRDLELFTPSLRCNGLIDDILP</sequence>
<dbReference type="EnsemblFungi" id="CEF72594">
    <property type="protein sequence ID" value="CEF72594"/>
    <property type="gene ID" value="FGRRES_15077"/>
</dbReference>
<organism evidence="1 3">
    <name type="scientific">Gibberella zeae (strain ATCC MYA-4620 / CBS 123657 / FGSC 9075 / NRRL 31084 / PH-1)</name>
    <name type="common">Wheat head blight fungus</name>
    <name type="synonym">Fusarium graminearum</name>
    <dbReference type="NCBI Taxonomy" id="229533"/>
    <lineage>
        <taxon>Eukaryota</taxon>
        <taxon>Fungi</taxon>
        <taxon>Dikarya</taxon>
        <taxon>Ascomycota</taxon>
        <taxon>Pezizomycotina</taxon>
        <taxon>Sordariomycetes</taxon>
        <taxon>Hypocreomycetidae</taxon>
        <taxon>Hypocreales</taxon>
        <taxon>Nectriaceae</taxon>
        <taxon>Fusarium</taxon>
    </lineage>
</organism>
<evidence type="ECO:0000313" key="2">
    <source>
        <dbReference type="EnsemblFungi" id="CEF72594"/>
    </source>
</evidence>
<reference evidence="2 3" key="2">
    <citation type="journal article" date="2010" name="Nature">
        <title>Comparative genomics reveals mobile pathogenicity chromosomes in Fusarium.</title>
        <authorList>
            <person name="Ma L.J."/>
            <person name="van der Does H.C."/>
            <person name="Borkovich K.A."/>
            <person name="Coleman J.J."/>
            <person name="Daboussi M.J."/>
            <person name="Di Pietro A."/>
            <person name="Dufresne M."/>
            <person name="Freitag M."/>
            <person name="Grabherr M."/>
            <person name="Henrissat B."/>
            <person name="Houterman P.M."/>
            <person name="Kang S."/>
            <person name="Shim W.B."/>
            <person name="Woloshuk C."/>
            <person name="Xie X."/>
            <person name="Xu J.R."/>
            <person name="Antoniw J."/>
            <person name="Baker S.E."/>
            <person name="Bluhm B.H."/>
            <person name="Breakspear A."/>
            <person name="Brown D.W."/>
            <person name="Butchko R.A."/>
            <person name="Chapman S."/>
            <person name="Coulson R."/>
            <person name="Coutinho P.M."/>
            <person name="Danchin E.G."/>
            <person name="Diener A."/>
            <person name="Gale L.R."/>
            <person name="Gardiner D.M."/>
            <person name="Goff S."/>
            <person name="Hammond-Kosack K.E."/>
            <person name="Hilburn K."/>
            <person name="Hua-Van A."/>
            <person name="Jonkers W."/>
            <person name="Kazan K."/>
            <person name="Kodira C.D."/>
            <person name="Koehrsen M."/>
            <person name="Kumar L."/>
            <person name="Lee Y.H."/>
            <person name="Li L."/>
            <person name="Manners J.M."/>
            <person name="Miranda-Saavedra D."/>
            <person name="Mukherjee M."/>
            <person name="Park G."/>
            <person name="Park J."/>
            <person name="Park S.Y."/>
            <person name="Proctor R.H."/>
            <person name="Regev A."/>
            <person name="Ruiz-Roldan M.C."/>
            <person name="Sain D."/>
            <person name="Sakthikumar S."/>
            <person name="Sykes S."/>
            <person name="Schwartz D.C."/>
            <person name="Turgeon B.G."/>
            <person name="Wapinski I."/>
            <person name="Yoder O."/>
            <person name="Young S."/>
            <person name="Zeng Q."/>
            <person name="Zhou S."/>
            <person name="Galagan J."/>
            <person name="Cuomo C.A."/>
            <person name="Kistler H.C."/>
            <person name="Rep M."/>
        </authorList>
    </citation>
    <scope>GENOME REANNOTATION</scope>
    <source>
        <strain evidence="3">ATCC MYA-4620 / CBS 123657 / FGSC 9075 / NRRL 31084 / PH-1</strain>
        <strain evidence="2">PH-1 / ATCC MYA-4620 / FGSC 9075 / NRRL 31084</strain>
    </source>
</reference>
<evidence type="ECO:0000313" key="3">
    <source>
        <dbReference type="Proteomes" id="UP000070720"/>
    </source>
</evidence>
<name>A0A098D105_GIBZE</name>
<reference evidence="2 3" key="1">
    <citation type="journal article" date="2007" name="Science">
        <title>The Fusarium graminearum genome reveals a link between localized polymorphism and pathogen specialization.</title>
        <authorList>
            <person name="Cuomo C.A."/>
            <person name="Gueldener U."/>
            <person name="Xu J.-R."/>
            <person name="Trail F."/>
            <person name="Turgeon B.G."/>
            <person name="Di Pietro A."/>
            <person name="Walton J.D."/>
            <person name="Ma L.-J."/>
            <person name="Baker S.E."/>
            <person name="Rep M."/>
            <person name="Adam G."/>
            <person name="Antoniw J."/>
            <person name="Baldwin T."/>
            <person name="Calvo S.E."/>
            <person name="Chang Y.-L."/>
            <person name="DeCaprio D."/>
            <person name="Gale L.R."/>
            <person name="Gnerre S."/>
            <person name="Goswami R.S."/>
            <person name="Hammond-Kosack K."/>
            <person name="Harris L.J."/>
            <person name="Hilburn K."/>
            <person name="Kennell J.C."/>
            <person name="Kroken S."/>
            <person name="Magnuson J.K."/>
            <person name="Mannhaupt G."/>
            <person name="Mauceli E.W."/>
            <person name="Mewes H.-W."/>
            <person name="Mitterbauer R."/>
            <person name="Muehlbauer G."/>
            <person name="Muensterkoetter M."/>
            <person name="Nelson D."/>
            <person name="O'Donnell K."/>
            <person name="Ouellet T."/>
            <person name="Qi W."/>
            <person name="Quesneville H."/>
            <person name="Roncero M.I.G."/>
            <person name="Seong K.-Y."/>
            <person name="Tetko I.V."/>
            <person name="Urban M."/>
            <person name="Waalwijk C."/>
            <person name="Ward T.J."/>
            <person name="Yao J."/>
            <person name="Birren B.W."/>
            <person name="Kistler H.C."/>
        </authorList>
    </citation>
    <scope>NUCLEOTIDE SEQUENCE [LARGE SCALE GENOMIC DNA]</scope>
    <source>
        <strain evidence="3">ATCC MYA-4620 / CBS 123657 / FGSC 9075 / NRRL 31084 / PH-1</strain>
        <strain evidence="2">PH-1 / ATCC MYA-4620 / FGSC 9075 / NRRL 31084</strain>
    </source>
</reference>
<protein>
    <submittedName>
        <fullName evidence="1">Chromosome 1, complete genome</fullName>
    </submittedName>
</protein>
<reference evidence="1 3" key="3">
    <citation type="journal article" date="2015" name="BMC Genomics">
        <title>The completed genome sequence of the pathogenic ascomycete fungus Fusarium graminearum.</title>
        <authorList>
            <person name="King R."/>
            <person name="Urban M."/>
            <person name="Hammond-Kosack M.C."/>
            <person name="Hassani-Pak K."/>
            <person name="Hammond-Kosack K.E."/>
        </authorList>
    </citation>
    <scope>NUCLEOTIDE SEQUENCE [LARGE SCALE GENOMIC DNA]</scope>
    <source>
        <strain evidence="3">ATCC MYA-4620 / CBS 123657 / FGSC 9075 / NRRL 31084 / PH-1</strain>
        <strain evidence="1">PH-1</strain>
    </source>
</reference>
<reference evidence="2" key="4">
    <citation type="submission" date="2017-01" db="UniProtKB">
        <authorList>
            <consortium name="EnsemblFungi"/>
        </authorList>
    </citation>
    <scope>IDENTIFICATION</scope>
    <source>
        <strain evidence="2">PH-1 / ATCC MYA-4620 / FGSC 9075 / NRRL 31084</strain>
    </source>
</reference>
<dbReference type="AlphaFoldDB" id="A0A098D105"/>
<accession>A0A0E0RMW9</accession>